<dbReference type="Proteomes" id="UP000007029">
    <property type="component" value="Chromosome"/>
</dbReference>
<organism evidence="3 4">
    <name type="scientific">Roseobacter denitrificans (strain ATCC 33942 / OCh 114)</name>
    <name type="common">Erythrobacter sp. (strain OCh 114)</name>
    <name type="synonym">Roseobacter denitrificans</name>
    <dbReference type="NCBI Taxonomy" id="375451"/>
    <lineage>
        <taxon>Bacteria</taxon>
        <taxon>Pseudomonadati</taxon>
        <taxon>Pseudomonadota</taxon>
        <taxon>Alphaproteobacteria</taxon>
        <taxon>Rhodobacterales</taxon>
        <taxon>Roseobacteraceae</taxon>
        <taxon>Roseobacter</taxon>
    </lineage>
</organism>
<keyword evidence="4" id="KW-1185">Reference proteome</keyword>
<reference evidence="3 4" key="1">
    <citation type="journal article" date="2007" name="J. Bacteriol.">
        <title>The complete genome sequence of Roseobacter denitrificans reveals a mixotrophic rather than photosynthetic metabolism.</title>
        <authorList>
            <person name="Swingley W.D."/>
            <person name="Sadekar S."/>
            <person name="Mastrian S.D."/>
            <person name="Matthies H.J."/>
            <person name="Hao J."/>
            <person name="Ramos H."/>
            <person name="Acharya C.R."/>
            <person name="Conrad A.L."/>
            <person name="Taylor H.L."/>
            <person name="Dejesa L.C."/>
            <person name="Shah M.K."/>
            <person name="O'huallachain M.E."/>
            <person name="Lince M.T."/>
            <person name="Blankenship R.E."/>
            <person name="Beatty J.T."/>
            <person name="Touchman J.W."/>
        </authorList>
    </citation>
    <scope>NUCLEOTIDE SEQUENCE [LARGE SCALE GENOMIC DNA]</scope>
    <source>
        <strain evidence="4">ATCC 33942 / OCh 114</strain>
    </source>
</reference>
<evidence type="ECO:0000259" key="2">
    <source>
        <dbReference type="Pfam" id="PF02120"/>
    </source>
</evidence>
<evidence type="ECO:0000256" key="1">
    <source>
        <dbReference type="SAM" id="MobiDB-lite"/>
    </source>
</evidence>
<feature type="compositionally biased region" description="Low complexity" evidence="1">
    <location>
        <begin position="47"/>
        <end position="63"/>
    </location>
</feature>
<sequence>MLDILTTQTAPQQMGKTAQNKKIENADSKEQAFDEEYAATGDDVEGTEQQQTDESQAADQQSADEAETKSSDDTSPDTAPEPNAQNSDVTVEEQPAFAIAQGSKAAKTPEAESKTSPTDLSSAKRANMQESAPTMPADAAQPAQKPGVTKTAVSATSAAEAFVTAKAAENAALSASPGMAGNAEKSAVVDPQPPRTSVLKQANTATALVSAPISGEQPSEKLKSLKLSDELAARAVSLRSDSQAQPAPPMVSSPAQTAKLMPLTALSKIDIGKEKMALDSTSALSIEALSAAETRSASSTSTTPLNQLLARAETPTAIARQMAEALQKLPDRPVEISLNPKELGRVRMNISAAEAGITVTIVTERPETLDLMRRNIDQLVREFQAIGYNDINFAFSEGETQQGFAETSDERNGAAATQLELLQAEETAESNDTTLNAQTGVDIRL</sequence>
<feature type="domain" description="Flagellar hook-length control protein-like C-terminal" evidence="2">
    <location>
        <begin position="334"/>
        <end position="403"/>
    </location>
</feature>
<accession>Q16DP7</accession>
<dbReference type="Pfam" id="PF02120">
    <property type="entry name" value="Flg_hook"/>
    <property type="match status" value="1"/>
</dbReference>
<dbReference type="eggNOG" id="COG3144">
    <property type="taxonomic scope" value="Bacteria"/>
</dbReference>
<dbReference type="EMBL" id="CP000362">
    <property type="protein sequence ID" value="ABG29896.1"/>
    <property type="molecule type" value="Genomic_DNA"/>
</dbReference>
<keyword evidence="3" id="KW-0282">Flagellum</keyword>
<dbReference type="HOGENOM" id="CLU_615204_0_0_5"/>
<dbReference type="Gene3D" id="3.30.750.140">
    <property type="match status" value="1"/>
</dbReference>
<protein>
    <submittedName>
        <fullName evidence="3">Flagellar hook-length control protein</fullName>
    </submittedName>
</protein>
<feature type="compositionally biased region" description="Polar residues" evidence="1">
    <location>
        <begin position="430"/>
        <end position="439"/>
    </location>
</feature>
<keyword evidence="3" id="KW-0966">Cell projection</keyword>
<feature type="compositionally biased region" description="Acidic residues" evidence="1">
    <location>
        <begin position="33"/>
        <end position="46"/>
    </location>
</feature>
<evidence type="ECO:0000313" key="3">
    <source>
        <dbReference type="EMBL" id="ABG29896.1"/>
    </source>
</evidence>
<dbReference type="InterPro" id="IPR038610">
    <property type="entry name" value="FliK-like_C_sf"/>
</dbReference>
<dbReference type="KEGG" id="rde:RD1_0163"/>
<name>Q16DP7_ROSDO</name>
<gene>
    <name evidence="3" type="ordered locus">RD1_0163</name>
</gene>
<feature type="region of interest" description="Disordered" evidence="1">
    <location>
        <begin position="174"/>
        <end position="195"/>
    </location>
</feature>
<dbReference type="InterPro" id="IPR021136">
    <property type="entry name" value="Flagellar_hook_control-like_C"/>
</dbReference>
<proteinExistence type="predicted"/>
<keyword evidence="3" id="KW-0969">Cilium</keyword>
<evidence type="ECO:0000313" key="4">
    <source>
        <dbReference type="Proteomes" id="UP000007029"/>
    </source>
</evidence>
<dbReference type="RefSeq" id="WP_011566518.1">
    <property type="nucleotide sequence ID" value="NC_008209.1"/>
</dbReference>
<feature type="compositionally biased region" description="Basic and acidic residues" evidence="1">
    <location>
        <begin position="21"/>
        <end position="32"/>
    </location>
</feature>
<feature type="region of interest" description="Disordered" evidence="1">
    <location>
        <begin position="426"/>
        <end position="445"/>
    </location>
</feature>
<dbReference type="STRING" id="375451.RD1_0163"/>
<dbReference type="CDD" id="cd17470">
    <property type="entry name" value="T3SS_Flik_C"/>
    <property type="match status" value="1"/>
</dbReference>
<dbReference type="AlphaFoldDB" id="Q16DP7"/>
<feature type="region of interest" description="Disordered" evidence="1">
    <location>
        <begin position="1"/>
        <end position="156"/>
    </location>
</feature>
<feature type="compositionally biased region" description="Polar residues" evidence="1">
    <location>
        <begin position="1"/>
        <end position="20"/>
    </location>
</feature>
<dbReference type="OrthoDB" id="7203912at2"/>